<feature type="transmembrane region" description="Helical" evidence="5">
    <location>
        <begin position="57"/>
        <end position="79"/>
    </location>
</feature>
<keyword evidence="2 5" id="KW-0812">Transmembrane</keyword>
<organism evidence="7 8">
    <name type="scientific">Apatococcus fuscideae</name>
    <dbReference type="NCBI Taxonomy" id="2026836"/>
    <lineage>
        <taxon>Eukaryota</taxon>
        <taxon>Viridiplantae</taxon>
        <taxon>Chlorophyta</taxon>
        <taxon>core chlorophytes</taxon>
        <taxon>Trebouxiophyceae</taxon>
        <taxon>Chlorellales</taxon>
        <taxon>Chlorellaceae</taxon>
        <taxon>Apatococcus</taxon>
    </lineage>
</organism>
<accession>A0AAW1T5P4</accession>
<evidence type="ECO:0000256" key="5">
    <source>
        <dbReference type="SAM" id="Phobius"/>
    </source>
</evidence>
<evidence type="ECO:0000256" key="4">
    <source>
        <dbReference type="ARBA" id="ARBA00023136"/>
    </source>
</evidence>
<protein>
    <recommendedName>
        <fullName evidence="6">DUF202 domain-containing protein</fullName>
    </recommendedName>
</protein>
<sequence length="131" mass="14478">MSQTLRRTEAKAFFANERTFLHWMNMAVTIGSISAAMLGIAGHAHKNWGSAYQSQAIFIRILALTMLVIAIFMACYATWNFKTRGDMLLLKQDGPYDSQLLPFLLTTVLMVSLLITFGGSVAKLSGWQGGI</sequence>
<feature type="transmembrane region" description="Helical" evidence="5">
    <location>
        <begin position="20"/>
        <end position="45"/>
    </location>
</feature>
<keyword evidence="3 5" id="KW-1133">Transmembrane helix</keyword>
<evidence type="ECO:0000313" key="7">
    <source>
        <dbReference type="EMBL" id="KAK9864228.1"/>
    </source>
</evidence>
<dbReference type="Pfam" id="PF02656">
    <property type="entry name" value="DUF202"/>
    <property type="match status" value="1"/>
</dbReference>
<dbReference type="GO" id="GO:0012505">
    <property type="term" value="C:endomembrane system"/>
    <property type="evidence" value="ECO:0007669"/>
    <property type="project" value="UniProtKB-SubCell"/>
</dbReference>
<comment type="caution">
    <text evidence="7">The sequence shown here is derived from an EMBL/GenBank/DDBJ whole genome shotgun (WGS) entry which is preliminary data.</text>
</comment>
<evidence type="ECO:0000256" key="2">
    <source>
        <dbReference type="ARBA" id="ARBA00022692"/>
    </source>
</evidence>
<dbReference type="Proteomes" id="UP001485043">
    <property type="component" value="Unassembled WGS sequence"/>
</dbReference>
<comment type="subcellular location">
    <subcellularLocation>
        <location evidence="1">Endomembrane system</location>
        <topology evidence="1">Multi-pass membrane protein</topology>
    </subcellularLocation>
</comment>
<name>A0AAW1T5P4_9CHLO</name>
<feature type="transmembrane region" description="Helical" evidence="5">
    <location>
        <begin position="100"/>
        <end position="122"/>
    </location>
</feature>
<evidence type="ECO:0000256" key="1">
    <source>
        <dbReference type="ARBA" id="ARBA00004127"/>
    </source>
</evidence>
<keyword evidence="4 5" id="KW-0472">Membrane</keyword>
<evidence type="ECO:0000259" key="6">
    <source>
        <dbReference type="Pfam" id="PF02656"/>
    </source>
</evidence>
<feature type="domain" description="DUF202" evidence="6">
    <location>
        <begin position="13"/>
        <end position="84"/>
    </location>
</feature>
<dbReference type="InterPro" id="IPR003807">
    <property type="entry name" value="DUF202"/>
</dbReference>
<proteinExistence type="predicted"/>
<reference evidence="7 8" key="1">
    <citation type="journal article" date="2024" name="Nat. Commun.">
        <title>Phylogenomics reveals the evolutionary origins of lichenization in chlorophyte algae.</title>
        <authorList>
            <person name="Puginier C."/>
            <person name="Libourel C."/>
            <person name="Otte J."/>
            <person name="Skaloud P."/>
            <person name="Haon M."/>
            <person name="Grisel S."/>
            <person name="Petersen M."/>
            <person name="Berrin J.G."/>
            <person name="Delaux P.M."/>
            <person name="Dal Grande F."/>
            <person name="Keller J."/>
        </authorList>
    </citation>
    <scope>NUCLEOTIDE SEQUENCE [LARGE SCALE GENOMIC DNA]</scope>
    <source>
        <strain evidence="7 8">SAG 2523</strain>
    </source>
</reference>
<evidence type="ECO:0000313" key="8">
    <source>
        <dbReference type="Proteomes" id="UP001485043"/>
    </source>
</evidence>
<dbReference type="EMBL" id="JALJOV010000378">
    <property type="protein sequence ID" value="KAK9864228.1"/>
    <property type="molecule type" value="Genomic_DNA"/>
</dbReference>
<evidence type="ECO:0000256" key="3">
    <source>
        <dbReference type="ARBA" id="ARBA00022989"/>
    </source>
</evidence>
<gene>
    <name evidence="7" type="ORF">WJX84_012337</name>
</gene>
<dbReference type="AlphaFoldDB" id="A0AAW1T5P4"/>
<dbReference type="PANTHER" id="PTHR46140:SF1">
    <property type="entry name" value="VACUOLAR TRANSPORTER CHAPERONE COMPLEX SUBUNIT 4-RELATED"/>
    <property type="match status" value="1"/>
</dbReference>
<dbReference type="PANTHER" id="PTHR46140">
    <property type="entry name" value="VACUOLAR TRANSPORTER CHAPERONE 1-RELATED"/>
    <property type="match status" value="1"/>
</dbReference>
<keyword evidence="8" id="KW-1185">Reference proteome</keyword>
<dbReference type="InterPro" id="IPR051572">
    <property type="entry name" value="VTC_Complex_Subunit"/>
</dbReference>